<name>A0AAD7FEE3_9AGAR</name>
<keyword evidence="2" id="KW-1185">Reference proteome</keyword>
<organism evidence="1 2">
    <name type="scientific">Roridomyces roridus</name>
    <dbReference type="NCBI Taxonomy" id="1738132"/>
    <lineage>
        <taxon>Eukaryota</taxon>
        <taxon>Fungi</taxon>
        <taxon>Dikarya</taxon>
        <taxon>Basidiomycota</taxon>
        <taxon>Agaricomycotina</taxon>
        <taxon>Agaricomycetes</taxon>
        <taxon>Agaricomycetidae</taxon>
        <taxon>Agaricales</taxon>
        <taxon>Marasmiineae</taxon>
        <taxon>Mycenaceae</taxon>
        <taxon>Roridomyces</taxon>
    </lineage>
</organism>
<dbReference type="EMBL" id="JARKIF010000024">
    <property type="protein sequence ID" value="KAJ7615399.1"/>
    <property type="molecule type" value="Genomic_DNA"/>
</dbReference>
<evidence type="ECO:0000313" key="1">
    <source>
        <dbReference type="EMBL" id="KAJ7615399.1"/>
    </source>
</evidence>
<evidence type="ECO:0000313" key="2">
    <source>
        <dbReference type="Proteomes" id="UP001221142"/>
    </source>
</evidence>
<reference evidence="1" key="1">
    <citation type="submission" date="2023-03" db="EMBL/GenBank/DDBJ databases">
        <title>Massive genome expansion in bonnet fungi (Mycena s.s.) driven by repeated elements and novel gene families across ecological guilds.</title>
        <authorList>
            <consortium name="Lawrence Berkeley National Laboratory"/>
            <person name="Harder C.B."/>
            <person name="Miyauchi S."/>
            <person name="Viragh M."/>
            <person name="Kuo A."/>
            <person name="Thoen E."/>
            <person name="Andreopoulos B."/>
            <person name="Lu D."/>
            <person name="Skrede I."/>
            <person name="Drula E."/>
            <person name="Henrissat B."/>
            <person name="Morin E."/>
            <person name="Kohler A."/>
            <person name="Barry K."/>
            <person name="LaButti K."/>
            <person name="Morin E."/>
            <person name="Salamov A."/>
            <person name="Lipzen A."/>
            <person name="Mereny Z."/>
            <person name="Hegedus B."/>
            <person name="Baldrian P."/>
            <person name="Stursova M."/>
            <person name="Weitz H."/>
            <person name="Taylor A."/>
            <person name="Grigoriev I.V."/>
            <person name="Nagy L.G."/>
            <person name="Martin F."/>
            <person name="Kauserud H."/>
        </authorList>
    </citation>
    <scope>NUCLEOTIDE SEQUENCE</scope>
    <source>
        <strain evidence="1">9284</strain>
    </source>
</reference>
<gene>
    <name evidence="1" type="ORF">FB45DRAFT_243550</name>
</gene>
<dbReference type="AlphaFoldDB" id="A0AAD7FEE3"/>
<sequence length="385" mass="43349">MISSETPLDIAELLHHILTFVHADSPDPSNPSCQDFCAYALVSRSWVYPSQTFLYSTIRVDHTCKGVLRLLLRTLERSPHLAGCLRELHIMQPEPELAKRLGDIPLPRLISLDVFAFYKRHDPAEVAAGVIGIQNLLRNPSLLSVNMFYQCLKAEDSLRIWVGCSETIRDLSGICAGAPPSLVGAGRAGGIKLDSLAVSNETPQYTQLWLEHPRLPFDFSALKAFQLDGPIDTCLSDMLGATMRTVEIFSMNYAMNDFQGDGNIPDFAQMNQIDLTIRFPFNADFRFLRTIRPNNRARLRAIGLDLVDSQSVAASTQAHALVTQLSTIPNDFPNVRIVAIYIPLPHHRRESVEVEWKKCLESVDLKFTLRWIFGERQVPWHTKIV</sequence>
<protein>
    <submittedName>
        <fullName evidence="1">Uncharacterized protein</fullName>
    </submittedName>
</protein>
<comment type="caution">
    <text evidence="1">The sequence shown here is derived from an EMBL/GenBank/DDBJ whole genome shotgun (WGS) entry which is preliminary data.</text>
</comment>
<dbReference type="Proteomes" id="UP001221142">
    <property type="component" value="Unassembled WGS sequence"/>
</dbReference>
<accession>A0AAD7FEE3</accession>
<proteinExistence type="predicted"/>